<proteinExistence type="predicted"/>
<name>A0AAT9J7P4_9VIRU</name>
<protein>
    <submittedName>
        <fullName evidence="1">Uncharacterized protein</fullName>
    </submittedName>
</protein>
<reference evidence="1" key="1">
    <citation type="journal article" date="2024" name="ISME J.">
        <title>Pleomorphic viruses establish stable relationship with marine hyperthermophilic archaea.</title>
        <authorList>
            <person name="Baquero D.P."/>
            <person name="Bignon E.A."/>
            <person name="Krupovic M."/>
        </authorList>
    </citation>
    <scope>NUCLEOTIDE SEQUENCE</scope>
</reference>
<dbReference type="EMBL" id="BK065155">
    <property type="protein sequence ID" value="DBA54611.1"/>
    <property type="molecule type" value="Genomic_DNA"/>
</dbReference>
<evidence type="ECO:0000313" key="1">
    <source>
        <dbReference type="EMBL" id="DBA54611.1"/>
    </source>
</evidence>
<gene>
    <name evidence="1" type="ORF">AvPV1_gp29</name>
</gene>
<sequence length="92" mass="10615">MRVVEGVECVFVEQKHKYKVFGKPRISQQVGEYIQFDVITPQGGIVPVVMTLKQARKLAKEIQEYIEQKKELEEASALKAFRELFSNSEVIE</sequence>
<organism evidence="1">
    <name type="scientific">Archaeoglobus veneficus pleomorphic virus 1</name>
    <dbReference type="NCBI Taxonomy" id="3115750"/>
    <lineage>
        <taxon>Viruses</taxon>
        <taxon>Monodnaviria</taxon>
        <taxon>Trapavirae</taxon>
        <taxon>Calorviricota</taxon>
        <taxon>Caminiviricetes</taxon>
        <taxon>Ageovirales</taxon>
        <taxon>Thalassapleoviridae</taxon>
        <taxon>Avenivirus</taxon>
        <taxon>Avenivirus atlanticense</taxon>
    </lineage>
</organism>
<accession>A0AAT9J7P4</accession>